<dbReference type="InParanoid" id="A0A2J7PRH6"/>
<protein>
    <recommendedName>
        <fullName evidence="1">DUF4817 domain-containing protein</fullName>
    </recommendedName>
</protein>
<reference evidence="2 3" key="1">
    <citation type="submission" date="2017-12" db="EMBL/GenBank/DDBJ databases">
        <title>Hemimetabolous genomes reveal molecular basis of termite eusociality.</title>
        <authorList>
            <person name="Harrison M.C."/>
            <person name="Jongepier E."/>
            <person name="Robertson H.M."/>
            <person name="Arning N."/>
            <person name="Bitard-Feildel T."/>
            <person name="Chao H."/>
            <person name="Childers C.P."/>
            <person name="Dinh H."/>
            <person name="Doddapaneni H."/>
            <person name="Dugan S."/>
            <person name="Gowin J."/>
            <person name="Greiner C."/>
            <person name="Han Y."/>
            <person name="Hu H."/>
            <person name="Hughes D.S.T."/>
            <person name="Huylmans A.-K."/>
            <person name="Kemena C."/>
            <person name="Kremer L.P.M."/>
            <person name="Lee S.L."/>
            <person name="Lopez-Ezquerra A."/>
            <person name="Mallet L."/>
            <person name="Monroy-Kuhn J.M."/>
            <person name="Moser A."/>
            <person name="Murali S.C."/>
            <person name="Muzny D.M."/>
            <person name="Otani S."/>
            <person name="Piulachs M.-D."/>
            <person name="Poelchau M."/>
            <person name="Qu J."/>
            <person name="Schaub F."/>
            <person name="Wada-Katsumata A."/>
            <person name="Worley K.C."/>
            <person name="Xie Q."/>
            <person name="Ylla G."/>
            <person name="Poulsen M."/>
            <person name="Gibbs R.A."/>
            <person name="Schal C."/>
            <person name="Richards S."/>
            <person name="Belles X."/>
            <person name="Korb J."/>
            <person name="Bornberg-Bauer E."/>
        </authorList>
    </citation>
    <scope>NUCLEOTIDE SEQUENCE [LARGE SCALE GENOMIC DNA]</scope>
    <source>
        <tissue evidence="2">Whole body</tissue>
    </source>
</reference>
<dbReference type="Proteomes" id="UP000235965">
    <property type="component" value="Unassembled WGS sequence"/>
</dbReference>
<dbReference type="EMBL" id="NEVH01021962">
    <property type="protein sequence ID" value="PNF18934.1"/>
    <property type="molecule type" value="Genomic_DNA"/>
</dbReference>
<keyword evidence="3" id="KW-1185">Reference proteome</keyword>
<accession>A0A2J7PRH6</accession>
<sequence length="89" mass="10216">MRWTSEQRAFAVEAYFSNNHSYVVVQHAFGTHFGIKPRGPVPNWKLIVLWIENFRTTGSVVKKSSGQQQTVTMPENVEAVRQSILRSPR</sequence>
<evidence type="ECO:0000313" key="3">
    <source>
        <dbReference type="Proteomes" id="UP000235965"/>
    </source>
</evidence>
<organism evidence="2 3">
    <name type="scientific">Cryptotermes secundus</name>
    <dbReference type="NCBI Taxonomy" id="105785"/>
    <lineage>
        <taxon>Eukaryota</taxon>
        <taxon>Metazoa</taxon>
        <taxon>Ecdysozoa</taxon>
        <taxon>Arthropoda</taxon>
        <taxon>Hexapoda</taxon>
        <taxon>Insecta</taxon>
        <taxon>Pterygota</taxon>
        <taxon>Neoptera</taxon>
        <taxon>Polyneoptera</taxon>
        <taxon>Dictyoptera</taxon>
        <taxon>Blattodea</taxon>
        <taxon>Blattoidea</taxon>
        <taxon>Termitoidae</taxon>
        <taxon>Kalotermitidae</taxon>
        <taxon>Cryptotermitinae</taxon>
        <taxon>Cryptotermes</taxon>
    </lineage>
</organism>
<feature type="domain" description="DUF4817" evidence="1">
    <location>
        <begin position="4"/>
        <end position="60"/>
    </location>
</feature>
<dbReference type="InterPro" id="IPR032135">
    <property type="entry name" value="DUF4817"/>
</dbReference>
<name>A0A2J7PRH6_9NEOP</name>
<comment type="caution">
    <text evidence="2">The sequence shown here is derived from an EMBL/GenBank/DDBJ whole genome shotgun (WGS) entry which is preliminary data.</text>
</comment>
<dbReference type="AlphaFoldDB" id="A0A2J7PRH6"/>
<proteinExistence type="predicted"/>
<dbReference type="Pfam" id="PF16087">
    <property type="entry name" value="DUF4817"/>
    <property type="match status" value="1"/>
</dbReference>
<gene>
    <name evidence="2" type="ORF">B7P43_G15589</name>
</gene>
<dbReference type="STRING" id="105785.A0A2J7PRH6"/>
<evidence type="ECO:0000259" key="1">
    <source>
        <dbReference type="Pfam" id="PF16087"/>
    </source>
</evidence>
<evidence type="ECO:0000313" key="2">
    <source>
        <dbReference type="EMBL" id="PNF18934.1"/>
    </source>
</evidence>